<sequence>MVVVVIAPKNYGPCSVQNCNLPRDRYHQFTSLAYNKAQKKGTYKTYPYLKIGQQLCYLHYLRIVEPDRAPKNYGPCSVQNCNLPRDRYHQFTSLAYNKAQKKGTYKTYPYLKIGQQLCYLHYLRIVEPDRGQKSRTLKPKNYSFVEQIAMLTKVLYVQRGNIELDPLHFRQMIVKAEPRLE</sequence>
<dbReference type="Proteomes" id="UP000266861">
    <property type="component" value="Unassembled WGS sequence"/>
</dbReference>
<evidence type="ECO:0000313" key="2">
    <source>
        <dbReference type="Proteomes" id="UP000266861"/>
    </source>
</evidence>
<comment type="caution">
    <text evidence="1">The sequence shown here is derived from an EMBL/GenBank/DDBJ whole genome shotgun (WGS) entry which is preliminary data.</text>
</comment>
<dbReference type="AlphaFoldDB" id="A0A397JB93"/>
<dbReference type="EMBL" id="PQFF01000079">
    <property type="protein sequence ID" value="RHZ84362.1"/>
    <property type="molecule type" value="Genomic_DNA"/>
</dbReference>
<accession>A0A397JB93</accession>
<reference evidence="1 2" key="1">
    <citation type="submission" date="2018-08" db="EMBL/GenBank/DDBJ databases">
        <title>Genome and evolution of the arbuscular mycorrhizal fungus Diversispora epigaea (formerly Glomus versiforme) and its bacterial endosymbionts.</title>
        <authorList>
            <person name="Sun X."/>
            <person name="Fei Z."/>
            <person name="Harrison M."/>
        </authorList>
    </citation>
    <scope>NUCLEOTIDE SEQUENCE [LARGE SCALE GENOMIC DNA]</scope>
    <source>
        <strain evidence="1 2">IT104</strain>
    </source>
</reference>
<keyword evidence="2" id="KW-1185">Reference proteome</keyword>
<gene>
    <name evidence="1" type="ORF">Glove_83g18</name>
</gene>
<organism evidence="1 2">
    <name type="scientific">Diversispora epigaea</name>
    <dbReference type="NCBI Taxonomy" id="1348612"/>
    <lineage>
        <taxon>Eukaryota</taxon>
        <taxon>Fungi</taxon>
        <taxon>Fungi incertae sedis</taxon>
        <taxon>Mucoromycota</taxon>
        <taxon>Glomeromycotina</taxon>
        <taxon>Glomeromycetes</taxon>
        <taxon>Diversisporales</taxon>
        <taxon>Diversisporaceae</taxon>
        <taxon>Diversispora</taxon>
    </lineage>
</organism>
<protein>
    <submittedName>
        <fullName evidence="1">Uncharacterized protein</fullName>
    </submittedName>
</protein>
<name>A0A397JB93_9GLOM</name>
<proteinExistence type="predicted"/>
<dbReference type="OrthoDB" id="2439320at2759"/>
<evidence type="ECO:0000313" key="1">
    <source>
        <dbReference type="EMBL" id="RHZ84362.1"/>
    </source>
</evidence>